<dbReference type="AlphaFoldDB" id="N6UCV8"/>
<dbReference type="EMBL" id="AQHN01000055">
    <property type="protein sequence ID" value="ENN87988.1"/>
    <property type="molecule type" value="Genomic_DNA"/>
</dbReference>
<gene>
    <name evidence="2" type="ORF">RHSP_50437</name>
</gene>
<protein>
    <submittedName>
        <fullName evidence="2">Uncharacterized protein</fullName>
    </submittedName>
</protein>
<dbReference type="Proteomes" id="UP000012429">
    <property type="component" value="Unassembled WGS sequence"/>
</dbReference>
<proteinExistence type="predicted"/>
<evidence type="ECO:0000256" key="1">
    <source>
        <dbReference type="SAM" id="MobiDB-lite"/>
    </source>
</evidence>
<keyword evidence="3" id="KW-1185">Reference proteome</keyword>
<feature type="region of interest" description="Disordered" evidence="1">
    <location>
        <begin position="23"/>
        <end position="97"/>
    </location>
</feature>
<reference evidence="2 3" key="1">
    <citation type="journal article" date="2012" name="BMC Genomics">
        <title>Genomic basis of broad host range and environmental adaptability of Rhizobium tropici CIAT 899 and Rhizobium sp. PRF 81 which are used in inoculants for common bean (Phaseolus vulgaris L.).</title>
        <authorList>
            <person name="Ormeno-Orrillo E."/>
            <person name="Menna P."/>
            <person name="Almeida L.G."/>
            <person name="Ollero F.J."/>
            <person name="Nicolas M.F."/>
            <person name="Pains Rodrigues E."/>
            <person name="Shigueyoshi Nakatani A."/>
            <person name="Silva Batista J.S."/>
            <person name="Oliveira Chueire L.M."/>
            <person name="Souza R.C."/>
            <person name="Ribeiro Vasconcelos A.T."/>
            <person name="Megias M."/>
            <person name="Hungria M."/>
            <person name="Martinez-Romero E."/>
        </authorList>
    </citation>
    <scope>NUCLEOTIDE SEQUENCE [LARGE SCALE GENOMIC DNA]</scope>
    <source>
        <strain evidence="2 3">PRF 81</strain>
    </source>
</reference>
<feature type="compositionally biased region" description="Basic and acidic residues" evidence="1">
    <location>
        <begin position="63"/>
        <end position="85"/>
    </location>
</feature>
<organism evidence="2 3">
    <name type="scientific">Rhizobium freirei PRF 81</name>
    <dbReference type="NCBI Taxonomy" id="363754"/>
    <lineage>
        <taxon>Bacteria</taxon>
        <taxon>Pseudomonadati</taxon>
        <taxon>Pseudomonadota</taxon>
        <taxon>Alphaproteobacteria</taxon>
        <taxon>Hyphomicrobiales</taxon>
        <taxon>Rhizobiaceae</taxon>
        <taxon>Rhizobium/Agrobacterium group</taxon>
        <taxon>Rhizobium</taxon>
    </lineage>
</organism>
<name>N6UCV8_9HYPH</name>
<dbReference type="STRING" id="363754.RHSP_50437"/>
<sequence>MAHDRQPRADTLGLGGADEVLAHHLDHRAAHQPRDAGRMRQRQHDDWQDQEFDRAVAPAADRQPAERVAEDELKDRSDQEARHDQADEEPAAQPIVGRTVLIKRPETAYEHADDGCEHEGSAADGQRIGEAGHDLLGDGEILIGERGAKVALHDVADIDQVLLNQGLIEVVMSREVGFDFRRQWPFAIEGAAGSETQNEKAYRYGNPHDGDCRQQTTESIAKHGLRRLPPAFAREGGCSQLFFDRQPARAVDVLNVVDEALDLRGDDVLGNVVVDRDRGAIVEGQLLGLLVDLGALLQVGLLIALSDQCVVFRIAPAAVIHVDAGREQAEEVDRVVVVGEPAGTADLHFTALHSIVMHLGFGVVELNIDAERLPHGGDRDCNALVVVVGVVAKLCLQRMIGAEACFLQQLLGLFDLLLVGFVLPAHIGRFAVIGRTRRHPGIHRQLAGAEDLRTDDLAVDGHGESLTNALVVEGRLGGVQDVVIGAKERHHMRLAWKVLLKPFILIGGKRGDDIEFAGAIALQGGCLIFQCVEVHLVDLHVLGVIILIVLDVGDMRARHPLHRLIGAIGDDILDLDPLVALGFDDMLRQRIGRVVHQGVEEVGRRVLERDFQRLVVDCLDAQLAQILDLALVDLFRVLDRVLQVGVLGGSLRIHQALKCKDEILSGDRVAVGPLDAVAQLEGIDLLVGGNGPARSLARNGIVLGILSHQTFENIAVDAVLPIAGNLLRVERSRVAAIVDIEGRGMCGEAQYRADESRR</sequence>
<evidence type="ECO:0000313" key="2">
    <source>
        <dbReference type="EMBL" id="ENN87988.1"/>
    </source>
</evidence>
<accession>N6UCV8</accession>
<feature type="compositionally biased region" description="Basic and acidic residues" evidence="1">
    <location>
        <begin position="23"/>
        <end position="54"/>
    </location>
</feature>
<evidence type="ECO:0000313" key="3">
    <source>
        <dbReference type="Proteomes" id="UP000012429"/>
    </source>
</evidence>
<comment type="caution">
    <text evidence="2">The sequence shown here is derived from an EMBL/GenBank/DDBJ whole genome shotgun (WGS) entry which is preliminary data.</text>
</comment>